<feature type="chain" id="PRO_5008270186" evidence="1">
    <location>
        <begin position="20"/>
        <end position="422"/>
    </location>
</feature>
<dbReference type="OrthoDB" id="7882129at2759"/>
<reference evidence="2 3" key="1">
    <citation type="submission" date="2016-03" db="EMBL/GenBank/DDBJ databases">
        <title>Cyphomyrmex costatus WGS genome.</title>
        <authorList>
            <person name="Nygaard S."/>
            <person name="Hu H."/>
            <person name="Boomsma J."/>
            <person name="Zhang G."/>
        </authorList>
    </citation>
    <scope>NUCLEOTIDE SEQUENCE [LARGE SCALE GENOMIC DNA]</scope>
    <source>
        <strain evidence="2">MS0001</strain>
        <tissue evidence="2">Whole body</tissue>
    </source>
</reference>
<feature type="signal peptide" evidence="1">
    <location>
        <begin position="1"/>
        <end position="19"/>
    </location>
</feature>
<proteinExistence type="predicted"/>
<protein>
    <submittedName>
        <fullName evidence="2">Protein G12</fullName>
    </submittedName>
</protein>
<dbReference type="KEGG" id="ccoa:108772659"/>
<dbReference type="PANTHER" id="PTHR21163">
    <property type="entry name" value="PROTEIN G12"/>
    <property type="match status" value="1"/>
</dbReference>
<dbReference type="InterPro" id="IPR010629">
    <property type="entry name" value="Ins_allergen"/>
</dbReference>
<name>A0A195CW25_9HYME</name>
<evidence type="ECO:0000313" key="2">
    <source>
        <dbReference type="EMBL" id="KYN04359.1"/>
    </source>
</evidence>
<keyword evidence="3" id="KW-1185">Reference proteome</keyword>
<dbReference type="PANTHER" id="PTHR21163:SF1">
    <property type="entry name" value="PROTEIN G12"/>
    <property type="match status" value="1"/>
</dbReference>
<dbReference type="EMBL" id="KQ977279">
    <property type="protein sequence ID" value="KYN04359.1"/>
    <property type="molecule type" value="Genomic_DNA"/>
</dbReference>
<sequence length="422" mass="48172">MKYIAALFAVLTIIGLGQAHQFEDFGKGPLHEDIQDFLDFVPYQEIQGIVSDYISNDPEVQKAFSDLLSSSVLRDLMVDWEAIPEMINILNYVQKEGVDIYSLVNKANKALNIDEIVPPSHLYSPVIQRTGGIVGLFKDITDVTPLADFIHTYVQKMKNSSPFVNFVNQLKSDNSQRAVDKVYQIKSLQIILNVLKTSGVNTQITADILYIVLGLTVPNHVTVYQERTLEDELMDFVNLLPVDQITEIVLKYVAQDEKVQHSLKYLYTPEFHSNLRDVEALKEHQVLVVYLEKAGLKVTDYIKKFHKDIGMEDYVPPKIQSIFKSEIGIQKIGDGIKGMLKDIYDIIPLDKIEAVYNEKLQNSKVFADFIEKITSSEFQKLANDLYVNPTLQNCLTNAKENGWELPELTKFFTRMFGFKLPY</sequence>
<evidence type="ECO:0000256" key="1">
    <source>
        <dbReference type="SAM" id="SignalP"/>
    </source>
</evidence>
<gene>
    <name evidence="2" type="ORF">ALC62_05125</name>
</gene>
<dbReference type="Proteomes" id="UP000078542">
    <property type="component" value="Unassembled WGS sequence"/>
</dbReference>
<dbReference type="AlphaFoldDB" id="A0A195CW25"/>
<organism evidence="2 3">
    <name type="scientific">Cyphomyrmex costatus</name>
    <dbReference type="NCBI Taxonomy" id="456900"/>
    <lineage>
        <taxon>Eukaryota</taxon>
        <taxon>Metazoa</taxon>
        <taxon>Ecdysozoa</taxon>
        <taxon>Arthropoda</taxon>
        <taxon>Hexapoda</taxon>
        <taxon>Insecta</taxon>
        <taxon>Pterygota</taxon>
        <taxon>Neoptera</taxon>
        <taxon>Endopterygota</taxon>
        <taxon>Hymenoptera</taxon>
        <taxon>Apocrita</taxon>
        <taxon>Aculeata</taxon>
        <taxon>Formicoidea</taxon>
        <taxon>Formicidae</taxon>
        <taxon>Myrmicinae</taxon>
        <taxon>Cyphomyrmex</taxon>
    </lineage>
</organism>
<accession>A0A195CW25</accession>
<keyword evidence="1" id="KW-0732">Signal</keyword>
<evidence type="ECO:0000313" key="3">
    <source>
        <dbReference type="Proteomes" id="UP000078542"/>
    </source>
</evidence>
<dbReference type="Pfam" id="PF06757">
    <property type="entry name" value="Ins_allergen_rp"/>
    <property type="match status" value="2"/>
</dbReference>